<evidence type="ECO:0000256" key="2">
    <source>
        <dbReference type="RuleBase" id="RU361163"/>
    </source>
</evidence>
<name>A0ABQ8K7J2_9APHY</name>
<dbReference type="EMBL" id="JADCUA010000019">
    <property type="protein sequence ID" value="KAH9833109.1"/>
    <property type="molecule type" value="Genomic_DNA"/>
</dbReference>
<sequence length="304" mass="32178">MAAVSAHSNTAPLRPSHSELARSSLAHKPFTMPSFSLALLLGALARAAPTPRSALVDTSSHCGQYDTVTASPYTLNLDQWGISGATGSDCANLISLSGTTVAWESEWSWSGGSGVKTFTNIELTDGINVQLSDIGSIEVRPAPPRCMTPRPLVCAQSSWSWSQSGSGTIVSDVAYDLFTSATSGGSSENYWEIMVWLANYNSGPISYNYSSAGNAVPIESGLSIAGHTWDLYYGSNGYNYVYSFLPSSTIASFSGDVNLFLKYLTSEQSLPSDQYLTTFEAGSEATSGSDVTFTTSVYSAVISS</sequence>
<gene>
    <name evidence="3" type="ORF">C8Q71DRAFT_190748</name>
</gene>
<evidence type="ECO:0000313" key="3">
    <source>
        <dbReference type="EMBL" id="KAH9833109.1"/>
    </source>
</evidence>
<protein>
    <submittedName>
        <fullName evidence="3">Glycoside hydrolase family 12 protein</fullName>
    </submittedName>
</protein>
<dbReference type="InterPro" id="IPR013320">
    <property type="entry name" value="ConA-like_dom_sf"/>
</dbReference>
<dbReference type="GO" id="GO:0016787">
    <property type="term" value="F:hydrolase activity"/>
    <property type="evidence" value="ECO:0007669"/>
    <property type="project" value="UniProtKB-KW"/>
</dbReference>
<keyword evidence="2" id="KW-0119">Carbohydrate metabolism</keyword>
<dbReference type="GeneID" id="71997601"/>
<comment type="similarity">
    <text evidence="1 2">Belongs to the glycosyl hydrolase 12 (cellulase H) family.</text>
</comment>
<dbReference type="RefSeq" id="XP_047775875.1">
    <property type="nucleotide sequence ID" value="XM_047916869.1"/>
</dbReference>
<proteinExistence type="inferred from homology"/>
<dbReference type="InterPro" id="IPR002594">
    <property type="entry name" value="GH12"/>
</dbReference>
<dbReference type="SUPFAM" id="SSF49899">
    <property type="entry name" value="Concanavalin A-like lectins/glucanases"/>
    <property type="match status" value="1"/>
</dbReference>
<evidence type="ECO:0000256" key="1">
    <source>
        <dbReference type="ARBA" id="ARBA00005519"/>
    </source>
</evidence>
<keyword evidence="2 3" id="KW-0378">Hydrolase</keyword>
<keyword evidence="2" id="KW-0326">Glycosidase</keyword>
<reference evidence="3 4" key="1">
    <citation type="journal article" date="2021" name="Environ. Microbiol.">
        <title>Gene family expansions and transcriptome signatures uncover fungal adaptations to wood decay.</title>
        <authorList>
            <person name="Hage H."/>
            <person name="Miyauchi S."/>
            <person name="Viragh M."/>
            <person name="Drula E."/>
            <person name="Min B."/>
            <person name="Chaduli D."/>
            <person name="Navarro D."/>
            <person name="Favel A."/>
            <person name="Norest M."/>
            <person name="Lesage-Meessen L."/>
            <person name="Balint B."/>
            <person name="Merenyi Z."/>
            <person name="de Eugenio L."/>
            <person name="Morin E."/>
            <person name="Martinez A.T."/>
            <person name="Baldrian P."/>
            <person name="Stursova M."/>
            <person name="Martinez M.J."/>
            <person name="Novotny C."/>
            <person name="Magnuson J.K."/>
            <person name="Spatafora J.W."/>
            <person name="Maurice S."/>
            <person name="Pangilinan J."/>
            <person name="Andreopoulos W."/>
            <person name="LaButti K."/>
            <person name="Hundley H."/>
            <person name="Na H."/>
            <person name="Kuo A."/>
            <person name="Barry K."/>
            <person name="Lipzen A."/>
            <person name="Henrissat B."/>
            <person name="Riley R."/>
            <person name="Ahrendt S."/>
            <person name="Nagy L.G."/>
            <person name="Grigoriev I.V."/>
            <person name="Martin F."/>
            <person name="Rosso M.N."/>
        </authorList>
    </citation>
    <scope>NUCLEOTIDE SEQUENCE [LARGE SCALE GENOMIC DNA]</scope>
    <source>
        <strain evidence="3 4">CIRM-BRFM 1785</strain>
    </source>
</reference>
<accession>A0ABQ8K7J2</accession>
<comment type="caution">
    <text evidence="3">The sequence shown here is derived from an EMBL/GenBank/DDBJ whole genome shotgun (WGS) entry which is preliminary data.</text>
</comment>
<dbReference type="PANTHER" id="PTHR34002:SF9">
    <property type="entry name" value="XYLOGLUCAN-SPECIFIC ENDO-BETA-1,4-GLUCANASE A"/>
    <property type="match status" value="1"/>
</dbReference>
<dbReference type="PANTHER" id="PTHR34002">
    <property type="entry name" value="BLR1656 PROTEIN"/>
    <property type="match status" value="1"/>
</dbReference>
<keyword evidence="4" id="KW-1185">Reference proteome</keyword>
<organism evidence="3 4">
    <name type="scientific">Rhodofomes roseus</name>
    <dbReference type="NCBI Taxonomy" id="34475"/>
    <lineage>
        <taxon>Eukaryota</taxon>
        <taxon>Fungi</taxon>
        <taxon>Dikarya</taxon>
        <taxon>Basidiomycota</taxon>
        <taxon>Agaricomycotina</taxon>
        <taxon>Agaricomycetes</taxon>
        <taxon>Polyporales</taxon>
        <taxon>Rhodofomes</taxon>
    </lineage>
</organism>
<dbReference type="InterPro" id="IPR013319">
    <property type="entry name" value="GH11/12"/>
</dbReference>
<dbReference type="Gene3D" id="2.60.120.180">
    <property type="match status" value="2"/>
</dbReference>
<evidence type="ECO:0000313" key="4">
    <source>
        <dbReference type="Proteomes" id="UP000814176"/>
    </source>
</evidence>
<dbReference type="Proteomes" id="UP000814176">
    <property type="component" value="Unassembled WGS sequence"/>
</dbReference>
<keyword evidence="2" id="KW-0624">Polysaccharide degradation</keyword>
<dbReference type="Pfam" id="PF01670">
    <property type="entry name" value="Glyco_hydro_12"/>
    <property type="match status" value="1"/>
</dbReference>